<name>A0AA37XA21_9MICO</name>
<proteinExistence type="inferred from homology"/>
<dbReference type="RefSeq" id="WP_284233066.1">
    <property type="nucleotide sequence ID" value="NZ_BSUL01000001.1"/>
</dbReference>
<reference evidence="4 5" key="1">
    <citation type="journal article" date="2014" name="Int. J. Syst. Evol. Microbiol.">
        <title>Complete genome sequence of Corynebacterium casei LMG S-19264T (=DSM 44701T), isolated from a smear-ripened cheese.</title>
        <authorList>
            <consortium name="US DOE Joint Genome Institute (JGI-PGF)"/>
            <person name="Walter F."/>
            <person name="Albersmeier A."/>
            <person name="Kalinowski J."/>
            <person name="Ruckert C."/>
        </authorList>
    </citation>
    <scope>NUCLEOTIDE SEQUENCE [LARGE SCALE GENOMIC DNA]</scope>
    <source>
        <strain evidence="4 5">NBRC 112289</strain>
    </source>
</reference>
<dbReference type="EMBL" id="BSUL01000001">
    <property type="protein sequence ID" value="GMA29189.1"/>
    <property type="molecule type" value="Genomic_DNA"/>
</dbReference>
<dbReference type="PANTHER" id="PTHR44196:SF2">
    <property type="entry name" value="SHORT-CHAIN DEHYDROGENASE-RELATED"/>
    <property type="match status" value="1"/>
</dbReference>
<dbReference type="CDD" id="cd05233">
    <property type="entry name" value="SDR_c"/>
    <property type="match status" value="1"/>
</dbReference>
<keyword evidence="5" id="KW-1185">Reference proteome</keyword>
<comment type="caution">
    <text evidence="4">The sequence shown here is derived from an EMBL/GenBank/DDBJ whole genome shotgun (WGS) entry which is preliminary data.</text>
</comment>
<evidence type="ECO:0000313" key="4">
    <source>
        <dbReference type="EMBL" id="GMA29189.1"/>
    </source>
</evidence>
<evidence type="ECO:0000256" key="3">
    <source>
        <dbReference type="RuleBase" id="RU000363"/>
    </source>
</evidence>
<dbReference type="Pfam" id="PF00106">
    <property type="entry name" value="adh_short"/>
    <property type="match status" value="1"/>
</dbReference>
<protein>
    <submittedName>
        <fullName evidence="4">Short-chain dehydrogenase</fullName>
    </submittedName>
</protein>
<keyword evidence="2" id="KW-0560">Oxidoreductase</keyword>
<evidence type="ECO:0000256" key="2">
    <source>
        <dbReference type="ARBA" id="ARBA00023002"/>
    </source>
</evidence>
<dbReference type="PANTHER" id="PTHR44196">
    <property type="entry name" value="DEHYDROGENASE/REDUCTASE SDR FAMILY MEMBER 7B"/>
    <property type="match status" value="1"/>
</dbReference>
<comment type="similarity">
    <text evidence="1 3">Belongs to the short-chain dehydrogenases/reductases (SDR) family.</text>
</comment>
<evidence type="ECO:0000256" key="1">
    <source>
        <dbReference type="ARBA" id="ARBA00006484"/>
    </source>
</evidence>
<dbReference type="GO" id="GO:0016020">
    <property type="term" value="C:membrane"/>
    <property type="evidence" value="ECO:0007669"/>
    <property type="project" value="TreeGrafter"/>
</dbReference>
<dbReference type="SUPFAM" id="SSF51735">
    <property type="entry name" value="NAD(P)-binding Rossmann-fold domains"/>
    <property type="match status" value="1"/>
</dbReference>
<dbReference type="Proteomes" id="UP001157160">
    <property type="component" value="Unassembled WGS sequence"/>
</dbReference>
<organism evidence="4 5">
    <name type="scientific">Arenivirga flava</name>
    <dbReference type="NCBI Taxonomy" id="1930060"/>
    <lineage>
        <taxon>Bacteria</taxon>
        <taxon>Bacillati</taxon>
        <taxon>Actinomycetota</taxon>
        <taxon>Actinomycetes</taxon>
        <taxon>Micrococcales</taxon>
        <taxon>Microbacteriaceae</taxon>
        <taxon>Arenivirga</taxon>
    </lineage>
</organism>
<dbReference type="GO" id="GO:0016491">
    <property type="term" value="F:oxidoreductase activity"/>
    <property type="evidence" value="ECO:0007669"/>
    <property type="project" value="UniProtKB-KW"/>
</dbReference>
<gene>
    <name evidence="4" type="ORF">GCM10025874_24420</name>
</gene>
<dbReference type="PIRSF" id="PIRSF000126">
    <property type="entry name" value="11-beta-HSD1"/>
    <property type="match status" value="1"/>
</dbReference>
<dbReference type="InterPro" id="IPR036291">
    <property type="entry name" value="NAD(P)-bd_dom_sf"/>
</dbReference>
<dbReference type="Gene3D" id="3.40.50.720">
    <property type="entry name" value="NAD(P)-binding Rossmann-like Domain"/>
    <property type="match status" value="1"/>
</dbReference>
<dbReference type="InterPro" id="IPR002347">
    <property type="entry name" value="SDR_fam"/>
</dbReference>
<sequence>MLTALVTGGTSGIGAAFAAALARDGYDLVLVARNEQRLAETAERLRAEHGVAVETISADLADRAAVETVVERLESADRPIDLFVNNAGFGVHKSLLSKDTSVHELAIDVMIRAVLVLGGAAGRTMKARGAGTIINVASVAGYITMGSYSAVKAWVASYSEGLAVELRGTGVQVTGLNPGWVRTEFHERASIGTSSIPSILWVDMDQLISTALRDARRGRVISTPSAKFKTLLFFCRHLPRGAIRAISGRISSARRSESSAVEHSSEQTRG</sequence>
<accession>A0AA37XA21</accession>
<dbReference type="PRINTS" id="PR00081">
    <property type="entry name" value="GDHRDH"/>
</dbReference>
<dbReference type="AlphaFoldDB" id="A0AA37XA21"/>
<evidence type="ECO:0000313" key="5">
    <source>
        <dbReference type="Proteomes" id="UP001157160"/>
    </source>
</evidence>
<dbReference type="PRINTS" id="PR00080">
    <property type="entry name" value="SDRFAMILY"/>
</dbReference>